<dbReference type="Proteomes" id="UP000215828">
    <property type="component" value="Unassembled WGS sequence"/>
</dbReference>
<protein>
    <recommendedName>
        <fullName evidence="5">Phage portal protein</fullName>
    </recommendedName>
</protein>
<reference evidence="1" key="2">
    <citation type="submission" date="2017-05" db="EMBL/GenBank/DDBJ databases">
        <authorList>
            <person name="Lin X.B."/>
            <person name="Stothard P."/>
            <person name="Tasseva G."/>
            <person name="Walter J."/>
        </authorList>
    </citation>
    <scope>NUCLEOTIDE SEQUENCE</scope>
    <source>
        <strain evidence="1">609u</strain>
    </source>
</reference>
<gene>
    <name evidence="1" type="ORF">CBF53_03990</name>
    <name evidence="2" type="ORF">CBF70_04050</name>
</gene>
<keyword evidence="4" id="KW-1185">Reference proteome</keyword>
<evidence type="ECO:0000313" key="2">
    <source>
        <dbReference type="EMBL" id="OYR92198.1"/>
    </source>
</evidence>
<dbReference type="Proteomes" id="UP000216316">
    <property type="component" value="Unassembled WGS sequence"/>
</dbReference>
<organism evidence="2 3">
    <name type="scientific">Lactobacillus taiwanensis</name>
    <dbReference type="NCBI Taxonomy" id="508451"/>
    <lineage>
        <taxon>Bacteria</taxon>
        <taxon>Bacillati</taxon>
        <taxon>Bacillota</taxon>
        <taxon>Bacilli</taxon>
        <taxon>Lactobacillales</taxon>
        <taxon>Lactobacillaceae</taxon>
        <taxon>Lactobacillus</taxon>
    </lineage>
</organism>
<dbReference type="InterPro" id="IPR014986">
    <property type="entry name" value="XkdN-like"/>
</dbReference>
<reference evidence="3 4" key="3">
    <citation type="submission" date="2017-09" db="EMBL/GenBank/DDBJ databases">
        <title>Tripartite evolution among Lactobacillus johnsonii, Lactobacillus taiwanensis, Lactobacillus reuteri and their rodent host.</title>
        <authorList>
            <person name="Wang T."/>
            <person name="Knowles S."/>
            <person name="Cheng C."/>
        </authorList>
    </citation>
    <scope>NUCLEOTIDE SEQUENCE [LARGE SCALE GENOMIC DNA]</scope>
    <source>
        <strain evidence="2 3">609q</strain>
        <strain evidence="1 4">609u</strain>
    </source>
</reference>
<evidence type="ECO:0000313" key="1">
    <source>
        <dbReference type="EMBL" id="OYR88446.1"/>
    </source>
</evidence>
<accession>A0A256LFH3</accession>
<dbReference type="AlphaFoldDB" id="A0A256LFH3"/>
<dbReference type="EMBL" id="NGNX01000011">
    <property type="protein sequence ID" value="OYR92198.1"/>
    <property type="molecule type" value="Genomic_DNA"/>
</dbReference>
<evidence type="ECO:0000313" key="4">
    <source>
        <dbReference type="Proteomes" id="UP000216316"/>
    </source>
</evidence>
<dbReference type="EMBL" id="NGNV01000011">
    <property type="protein sequence ID" value="OYR88446.1"/>
    <property type="molecule type" value="Genomic_DNA"/>
</dbReference>
<sequence length="139" mass="15825">MAESVEDFLFENVGSPVEEKEVKLERFKSPFKIKSLTADEVSDLRKQATKRVLNRKTHKYEQETDENQFQDLVVAEAVVSPNLNNEKLQTSWGCIAKPEEVLKKMLKVGEYTELSQAIMDLSGLNDDDSSEDLVEEAKN</sequence>
<dbReference type="InterPro" id="IPR038559">
    <property type="entry name" value="XkdN-like_sf"/>
</dbReference>
<dbReference type="Pfam" id="PF08890">
    <property type="entry name" value="Phage_TAC_5"/>
    <property type="match status" value="1"/>
</dbReference>
<name>A0A256LFH3_9LACO</name>
<evidence type="ECO:0000313" key="3">
    <source>
        <dbReference type="Proteomes" id="UP000215828"/>
    </source>
</evidence>
<dbReference type="RefSeq" id="WP_015988976.1">
    <property type="nucleotide sequence ID" value="NZ_NGNV01000011.1"/>
</dbReference>
<comment type="caution">
    <text evidence="2">The sequence shown here is derived from an EMBL/GenBank/DDBJ whole genome shotgun (WGS) entry which is preliminary data.</text>
</comment>
<reference evidence="2 3" key="1">
    <citation type="submission" date="2017-04" db="EMBL/GenBank/DDBJ databases">
        <authorList>
            <person name="Afonso C.L."/>
            <person name="Miller P.J."/>
            <person name="Scott M.A."/>
            <person name="Spackman E."/>
            <person name="Goraichik I."/>
            <person name="Dimitrov K.M."/>
            <person name="Suarez D.L."/>
            <person name="Swayne D.E."/>
        </authorList>
    </citation>
    <scope>NUCLEOTIDE SEQUENCE [LARGE SCALE GENOMIC DNA]</scope>
    <source>
        <strain evidence="2 3">609q</strain>
    </source>
</reference>
<dbReference type="Gene3D" id="3.30.2220.30">
    <property type="match status" value="1"/>
</dbReference>
<evidence type="ECO:0008006" key="5">
    <source>
        <dbReference type="Google" id="ProtNLM"/>
    </source>
</evidence>
<proteinExistence type="predicted"/>